<evidence type="ECO:0000313" key="3">
    <source>
        <dbReference type="Proteomes" id="UP001501866"/>
    </source>
</evidence>
<accession>A0ABP6PMP8</accession>
<gene>
    <name evidence="2" type="ORF">GCM10010451_36050</name>
</gene>
<dbReference type="EMBL" id="BAAAUH010000025">
    <property type="protein sequence ID" value="GAA3183703.1"/>
    <property type="molecule type" value="Genomic_DNA"/>
</dbReference>
<reference evidence="3" key="1">
    <citation type="journal article" date="2019" name="Int. J. Syst. Evol. Microbiol.">
        <title>The Global Catalogue of Microorganisms (GCM) 10K type strain sequencing project: providing services to taxonomists for standard genome sequencing and annotation.</title>
        <authorList>
            <consortium name="The Broad Institute Genomics Platform"/>
            <consortium name="The Broad Institute Genome Sequencing Center for Infectious Disease"/>
            <person name="Wu L."/>
            <person name="Ma J."/>
        </authorList>
    </citation>
    <scope>NUCLEOTIDE SEQUENCE [LARGE SCALE GENOMIC DNA]</scope>
    <source>
        <strain evidence="3">JCM 9095</strain>
    </source>
</reference>
<feature type="compositionally biased region" description="Basic and acidic residues" evidence="1">
    <location>
        <begin position="42"/>
        <end position="51"/>
    </location>
</feature>
<feature type="region of interest" description="Disordered" evidence="1">
    <location>
        <begin position="1"/>
        <end position="70"/>
    </location>
</feature>
<name>A0ABP6PMP8_9ACTN</name>
<dbReference type="Proteomes" id="UP001501866">
    <property type="component" value="Unassembled WGS sequence"/>
</dbReference>
<protein>
    <submittedName>
        <fullName evidence="2">Uncharacterized protein</fullName>
    </submittedName>
</protein>
<evidence type="ECO:0000256" key="1">
    <source>
        <dbReference type="SAM" id="MobiDB-lite"/>
    </source>
</evidence>
<comment type="caution">
    <text evidence="2">The sequence shown here is derived from an EMBL/GenBank/DDBJ whole genome shotgun (WGS) entry which is preliminary data.</text>
</comment>
<keyword evidence="3" id="KW-1185">Reference proteome</keyword>
<organism evidence="2 3">
    <name type="scientific">Streptomyces virens</name>
    <dbReference type="NCBI Taxonomy" id="285572"/>
    <lineage>
        <taxon>Bacteria</taxon>
        <taxon>Bacillati</taxon>
        <taxon>Actinomycetota</taxon>
        <taxon>Actinomycetes</taxon>
        <taxon>Kitasatosporales</taxon>
        <taxon>Streptomycetaceae</taxon>
        <taxon>Streptomyces</taxon>
    </lineage>
</organism>
<proteinExistence type="predicted"/>
<evidence type="ECO:0000313" key="2">
    <source>
        <dbReference type="EMBL" id="GAA3183703.1"/>
    </source>
</evidence>
<sequence>MSRPAALRANGGEQTSGANLRHATGSGANLRHVRGSGAKAPRLREPVRTPAEHSTPFARRWSSPTERGKT</sequence>